<organism evidence="1">
    <name type="scientific">Arion vulgaris</name>
    <dbReference type="NCBI Taxonomy" id="1028688"/>
    <lineage>
        <taxon>Eukaryota</taxon>
        <taxon>Metazoa</taxon>
        <taxon>Spiralia</taxon>
        <taxon>Lophotrochozoa</taxon>
        <taxon>Mollusca</taxon>
        <taxon>Gastropoda</taxon>
        <taxon>Heterobranchia</taxon>
        <taxon>Euthyneura</taxon>
        <taxon>Panpulmonata</taxon>
        <taxon>Eupulmonata</taxon>
        <taxon>Stylommatophora</taxon>
        <taxon>Helicina</taxon>
        <taxon>Arionoidea</taxon>
        <taxon>Arionidae</taxon>
        <taxon>Arion</taxon>
    </lineage>
</organism>
<name>A0A0B7A3M1_9EUPU</name>
<feature type="non-terminal residue" evidence="1">
    <location>
        <position position="1"/>
    </location>
</feature>
<proteinExistence type="predicted"/>
<protein>
    <submittedName>
        <fullName evidence="1">Uncharacterized protein</fullName>
    </submittedName>
</protein>
<sequence length="64" mass="7487">GIQNILFISTKIQQLMKVVKQQNVQQQHTDSTHPSMYTNKVSRIKVCVLKATLYCARCRRMHIQ</sequence>
<dbReference type="AlphaFoldDB" id="A0A0B7A3M1"/>
<accession>A0A0B7A3M1</accession>
<reference evidence="1" key="1">
    <citation type="submission" date="2014-12" db="EMBL/GenBank/DDBJ databases">
        <title>Insight into the proteome of Arion vulgaris.</title>
        <authorList>
            <person name="Aradska J."/>
            <person name="Bulat T."/>
            <person name="Smidak R."/>
            <person name="Sarate P."/>
            <person name="Gangsoo J."/>
            <person name="Sialana F."/>
            <person name="Bilban M."/>
            <person name="Lubec G."/>
        </authorList>
    </citation>
    <scope>NUCLEOTIDE SEQUENCE</scope>
    <source>
        <tissue evidence="1">Skin</tissue>
    </source>
</reference>
<evidence type="ECO:0000313" key="1">
    <source>
        <dbReference type="EMBL" id="CEK75242.1"/>
    </source>
</evidence>
<gene>
    <name evidence="1" type="primary">ORF94637</name>
</gene>
<dbReference type="EMBL" id="HACG01028377">
    <property type="protein sequence ID" value="CEK75242.1"/>
    <property type="molecule type" value="Transcribed_RNA"/>
</dbReference>